<feature type="compositionally biased region" description="Low complexity" evidence="1">
    <location>
        <begin position="66"/>
        <end position="80"/>
    </location>
</feature>
<evidence type="ECO:0000313" key="3">
    <source>
        <dbReference type="Proteomes" id="UP000008021"/>
    </source>
</evidence>
<proteinExistence type="predicted"/>
<feature type="region of interest" description="Disordered" evidence="1">
    <location>
        <begin position="20"/>
        <end position="141"/>
    </location>
</feature>
<keyword evidence="3" id="KW-1185">Reference proteome</keyword>
<sequence length="141" mass="14326">MCGTHFSLIHKRNCGTHVSLLSPLPPRRSPSLSRDGRRGPERRRAETAASGGGEGVAWRPASSGDTGVAAAGTGVATAVAPGLSSTASSPTVTRRWSRKTAGGGKTNKQQQIARSGGGGGRGGTWSRSMSNDGYTGGPCCF</sequence>
<feature type="compositionally biased region" description="Basic and acidic residues" evidence="1">
    <location>
        <begin position="34"/>
        <end position="46"/>
    </location>
</feature>
<evidence type="ECO:0000256" key="1">
    <source>
        <dbReference type="SAM" id="MobiDB-lite"/>
    </source>
</evidence>
<evidence type="ECO:0000313" key="2">
    <source>
        <dbReference type="EnsemblPlants" id="OMERI09G04570.1"/>
    </source>
</evidence>
<feature type="compositionally biased region" description="Polar residues" evidence="1">
    <location>
        <begin position="83"/>
        <end position="94"/>
    </location>
</feature>
<dbReference type="Proteomes" id="UP000008021">
    <property type="component" value="Chromosome 9"/>
</dbReference>
<accession>A0A0E0EQU0</accession>
<protein>
    <submittedName>
        <fullName evidence="2">Uncharacterized protein</fullName>
    </submittedName>
</protein>
<organism evidence="2">
    <name type="scientific">Oryza meridionalis</name>
    <dbReference type="NCBI Taxonomy" id="40149"/>
    <lineage>
        <taxon>Eukaryota</taxon>
        <taxon>Viridiplantae</taxon>
        <taxon>Streptophyta</taxon>
        <taxon>Embryophyta</taxon>
        <taxon>Tracheophyta</taxon>
        <taxon>Spermatophyta</taxon>
        <taxon>Magnoliopsida</taxon>
        <taxon>Liliopsida</taxon>
        <taxon>Poales</taxon>
        <taxon>Poaceae</taxon>
        <taxon>BOP clade</taxon>
        <taxon>Oryzoideae</taxon>
        <taxon>Oryzeae</taxon>
        <taxon>Oryzinae</taxon>
        <taxon>Oryza</taxon>
    </lineage>
</organism>
<name>A0A0E0EQU0_9ORYZ</name>
<dbReference type="AlphaFoldDB" id="A0A0E0EQU0"/>
<dbReference type="Gramene" id="OMERI09G04570.1">
    <property type="protein sequence ID" value="OMERI09G04570.1"/>
    <property type="gene ID" value="OMERI09G04570"/>
</dbReference>
<dbReference type="HOGENOM" id="CLU_1828403_0_0_1"/>
<reference evidence="2" key="1">
    <citation type="submission" date="2015-04" db="UniProtKB">
        <authorList>
            <consortium name="EnsemblPlants"/>
        </authorList>
    </citation>
    <scope>IDENTIFICATION</scope>
</reference>
<dbReference type="EnsemblPlants" id="OMERI09G04570.1">
    <property type="protein sequence ID" value="OMERI09G04570.1"/>
    <property type="gene ID" value="OMERI09G04570"/>
</dbReference>
<reference evidence="2" key="2">
    <citation type="submission" date="2018-05" db="EMBL/GenBank/DDBJ databases">
        <title>OmerRS3 (Oryza meridionalis Reference Sequence Version 3).</title>
        <authorList>
            <person name="Zhang J."/>
            <person name="Kudrna D."/>
            <person name="Lee S."/>
            <person name="Talag J."/>
            <person name="Welchert J."/>
            <person name="Wing R.A."/>
        </authorList>
    </citation>
    <scope>NUCLEOTIDE SEQUENCE [LARGE SCALE GENOMIC DNA]</scope>
    <source>
        <strain evidence="2">cv. OR44</strain>
    </source>
</reference>